<gene>
    <name evidence="2" type="ORF">RJ45_06795</name>
</gene>
<evidence type="ECO:0000259" key="1">
    <source>
        <dbReference type="Pfam" id="PF18050"/>
    </source>
</evidence>
<dbReference type="Pfam" id="PF18050">
    <property type="entry name" value="Cyclophil_like2"/>
    <property type="match status" value="1"/>
</dbReference>
<dbReference type="AlphaFoldDB" id="A0A0B9G6T7"/>
<comment type="caution">
    <text evidence="2">The sequence shown here is derived from an EMBL/GenBank/DDBJ whole genome shotgun (WGS) entry which is preliminary data.</text>
</comment>
<dbReference type="EMBL" id="JWLZ01000090">
    <property type="protein sequence ID" value="KHT64423.1"/>
    <property type="molecule type" value="Genomic_DNA"/>
</dbReference>
<dbReference type="Gene3D" id="2.40.100.20">
    <property type="match status" value="1"/>
</dbReference>
<accession>A0A0B9G6T7</accession>
<dbReference type="SUPFAM" id="SSF50891">
    <property type="entry name" value="Cyclophilin-like"/>
    <property type="match status" value="1"/>
</dbReference>
<reference evidence="2 3" key="1">
    <citation type="submission" date="2014-12" db="EMBL/GenBank/DDBJ databases">
        <title>Genome sequencing of Photobacterium gaetbulicola AD005a.</title>
        <authorList>
            <person name="Adrian T.G.S."/>
            <person name="Chan K.G."/>
        </authorList>
    </citation>
    <scope>NUCLEOTIDE SEQUENCE [LARGE SCALE GENOMIC DNA]</scope>
    <source>
        <strain evidence="2 3">AD005a</strain>
    </source>
</reference>
<dbReference type="InterPro" id="IPR029000">
    <property type="entry name" value="Cyclophilin-like_dom_sf"/>
</dbReference>
<organism evidence="2 3">
    <name type="scientific">Photobacterium gaetbulicola</name>
    <dbReference type="NCBI Taxonomy" id="1295392"/>
    <lineage>
        <taxon>Bacteria</taxon>
        <taxon>Pseudomonadati</taxon>
        <taxon>Pseudomonadota</taxon>
        <taxon>Gammaproteobacteria</taxon>
        <taxon>Vibrionales</taxon>
        <taxon>Vibrionaceae</taxon>
        <taxon>Photobacterium</taxon>
    </lineage>
</organism>
<dbReference type="InterPro" id="IPR041183">
    <property type="entry name" value="Cyclophilin-like"/>
</dbReference>
<proteinExistence type="predicted"/>
<evidence type="ECO:0000313" key="2">
    <source>
        <dbReference type="EMBL" id="KHT64423.1"/>
    </source>
</evidence>
<sequence length="116" mass="12941">MQIQFVFDDRTISATLNDTPSARDFVGQLPLILDLEDYAHIEKIAYLPNKLTQEGAPAGTSAKIGDISYYAPWGNLVVFYKEFGYAGGLIKLGEIESGIERFNSHRSMKVTIERVP</sequence>
<protein>
    <recommendedName>
        <fullName evidence="1">Cyclophilin-like domain-containing protein</fullName>
    </recommendedName>
</protein>
<feature type="domain" description="Cyclophilin-like" evidence="1">
    <location>
        <begin position="6"/>
        <end position="113"/>
    </location>
</feature>
<dbReference type="Proteomes" id="UP000031278">
    <property type="component" value="Unassembled WGS sequence"/>
</dbReference>
<evidence type="ECO:0000313" key="3">
    <source>
        <dbReference type="Proteomes" id="UP000031278"/>
    </source>
</evidence>
<name>A0A0B9G6T7_9GAMM</name>